<dbReference type="PROSITE" id="PS51257">
    <property type="entry name" value="PROKAR_LIPOPROTEIN"/>
    <property type="match status" value="1"/>
</dbReference>
<keyword evidence="4" id="KW-1185">Reference proteome</keyword>
<reference evidence="3 4" key="1">
    <citation type="submission" date="2019-06" db="EMBL/GenBank/DDBJ databases">
        <title>Sorghum-associated microbial communities from plants grown in Nebraska, USA.</title>
        <authorList>
            <person name="Schachtman D."/>
        </authorList>
    </citation>
    <scope>NUCLEOTIDE SEQUENCE [LARGE SCALE GENOMIC DNA]</scope>
    <source>
        <strain evidence="3 4">2482</strain>
    </source>
</reference>
<feature type="signal peptide" evidence="1">
    <location>
        <begin position="1"/>
        <end position="22"/>
    </location>
</feature>
<feature type="domain" description="DUF3502" evidence="2">
    <location>
        <begin position="426"/>
        <end position="493"/>
    </location>
</feature>
<feature type="chain" id="PRO_5039378399" evidence="1">
    <location>
        <begin position="23"/>
        <end position="496"/>
    </location>
</feature>
<dbReference type="Gene3D" id="3.40.190.10">
    <property type="entry name" value="Periplasmic binding protein-like II"/>
    <property type="match status" value="2"/>
</dbReference>
<dbReference type="Pfam" id="PF01547">
    <property type="entry name" value="SBP_bac_1"/>
    <property type="match status" value="1"/>
</dbReference>
<dbReference type="Proteomes" id="UP000319671">
    <property type="component" value="Unassembled WGS sequence"/>
</dbReference>
<sequence length="496" mass="55135">MNWFKAFTRYFLIAISAILVLAGCSSKESSTSSNDGTDSKGQPYQINMAYITFTKIDDLPLVQDEINKIVKKKINATVKLVPINAANYQQQTNLMLTGNEKIDLVVSSSFFGYSTQAAKGQLLALDDLVKSNGKDILNVVPKRLLEGNKVNGKMYGIPSIRDWGSYYGFIMRKDIVDKYKIDLSQVKTFADLESVFKIVKEKEPTLTPIVNTGGTTVASVLAGGKYDILGDSLGVVSFKDKKVVNMFEEPEYVDAVKLARKWFKAGYIMKDAATSQDAAANIVKANKGFGYFSHMKPGFDVQEKGITGYDMVSVKLSDVYSYTDAATGFNLSIARNSQNPEKAMELINLLYTDKDIMNLLDNGIEGKHYQVKSDGTIKLPDNVKESKYVFGQWQIGNNFLTLPWEGNPANYWEVMKKHNDSAIFSPAFGFTFNPDPVKTEMAAATNVINQYKLGLESGTLDPGKSLPEFNKKLKAAGLDKIIAEKEKQFEAWKEKQ</sequence>
<dbReference type="RefSeq" id="WP_144562732.1">
    <property type="nucleotide sequence ID" value="NZ_VIVN01000001.1"/>
</dbReference>
<dbReference type="InterPro" id="IPR022627">
    <property type="entry name" value="DUF3502"/>
</dbReference>
<dbReference type="Pfam" id="PF12010">
    <property type="entry name" value="DUF3502"/>
    <property type="match status" value="1"/>
</dbReference>
<dbReference type="InterPro" id="IPR050490">
    <property type="entry name" value="Bact_solute-bd_prot1"/>
</dbReference>
<keyword evidence="1" id="KW-0732">Signal</keyword>
<protein>
    <submittedName>
        <fullName evidence="3">Carbohydrate ABC transporter substrate-binding protein (CUT1 family)</fullName>
    </submittedName>
</protein>
<gene>
    <name evidence="3" type="ORF">FB550_1011167</name>
</gene>
<dbReference type="EMBL" id="VIVN01000001">
    <property type="protein sequence ID" value="TWE09135.1"/>
    <property type="molecule type" value="Genomic_DNA"/>
</dbReference>
<organism evidence="3 4">
    <name type="scientific">Neobacillus bataviensis</name>
    <dbReference type="NCBI Taxonomy" id="220685"/>
    <lineage>
        <taxon>Bacteria</taxon>
        <taxon>Bacillati</taxon>
        <taxon>Bacillota</taxon>
        <taxon>Bacilli</taxon>
        <taxon>Bacillales</taxon>
        <taxon>Bacillaceae</taxon>
        <taxon>Neobacillus</taxon>
    </lineage>
</organism>
<evidence type="ECO:0000256" key="1">
    <source>
        <dbReference type="SAM" id="SignalP"/>
    </source>
</evidence>
<accession>A0A561E0G8</accession>
<proteinExistence type="predicted"/>
<dbReference type="InterPro" id="IPR006059">
    <property type="entry name" value="SBP"/>
</dbReference>
<evidence type="ECO:0000313" key="4">
    <source>
        <dbReference type="Proteomes" id="UP000319671"/>
    </source>
</evidence>
<dbReference type="AlphaFoldDB" id="A0A561E0G8"/>
<evidence type="ECO:0000259" key="2">
    <source>
        <dbReference type="Pfam" id="PF12010"/>
    </source>
</evidence>
<dbReference type="PANTHER" id="PTHR43649">
    <property type="entry name" value="ARABINOSE-BINDING PROTEIN-RELATED"/>
    <property type="match status" value="1"/>
</dbReference>
<dbReference type="PANTHER" id="PTHR43649:SF17">
    <property type="entry name" value="ABC TRANSPORTER SOLUTE BINDING PROTEIN-SUGAR TRANSPORT"/>
    <property type="match status" value="1"/>
</dbReference>
<dbReference type="SUPFAM" id="SSF53850">
    <property type="entry name" value="Periplasmic binding protein-like II"/>
    <property type="match status" value="1"/>
</dbReference>
<comment type="caution">
    <text evidence="3">The sequence shown here is derived from an EMBL/GenBank/DDBJ whole genome shotgun (WGS) entry which is preliminary data.</text>
</comment>
<name>A0A561E0G8_9BACI</name>
<evidence type="ECO:0000313" key="3">
    <source>
        <dbReference type="EMBL" id="TWE09135.1"/>
    </source>
</evidence>